<protein>
    <submittedName>
        <fullName evidence="1">Uncharacterized protein</fullName>
    </submittedName>
</protein>
<organism evidence="1 2">
    <name type="scientific">Penicillium rubens (strain ATCC 28089 / DSM 1075 / NRRL 1951 / Wisconsin 54-1255)</name>
    <name type="common">Penicillium chrysogenum</name>
    <dbReference type="NCBI Taxonomy" id="500485"/>
    <lineage>
        <taxon>Eukaryota</taxon>
        <taxon>Fungi</taxon>
        <taxon>Dikarya</taxon>
        <taxon>Ascomycota</taxon>
        <taxon>Pezizomycotina</taxon>
        <taxon>Eurotiomycetes</taxon>
        <taxon>Eurotiomycetidae</taxon>
        <taxon>Eurotiales</taxon>
        <taxon>Aspergillaceae</taxon>
        <taxon>Penicillium</taxon>
        <taxon>Penicillium chrysogenum species complex</taxon>
    </lineage>
</organism>
<proteinExistence type="predicted"/>
<dbReference type="VEuPathDB" id="FungiDB:PCH_Pc22g01030"/>
<dbReference type="HOGENOM" id="CLU_1120461_0_0_1"/>
<sequence>MSGDLIQSLASVQFTRALDPGVGNGIESPRPWQRFRCDRILRGLGAEVPLAYLNSQSDCIIGHYRGGKRDDVRIQDSDGGARRNKDETRRGNLMYHSSTMSNPPFRARHEERSKIIPGFTIGIYFGGKTQSPLFLSIGTCVSMHRDCYMSDVLHMATSTSTGSTYRVCAAQIFTSVAAEVATVDGIPNQDVFMSAMPDARCLRDLAEARPPSCDLPDVGSLYSWQPEEKMCPAAYGALGMPGQPYLID</sequence>
<dbReference type="AlphaFoldDB" id="B6HPN8"/>
<gene>
    <name evidence="1" type="ORF">Pc22g01030</name>
    <name evidence="1" type="ORF">PCH_Pc22g01030</name>
</gene>
<reference evidence="1 2" key="1">
    <citation type="journal article" date="2008" name="Nat. Biotechnol.">
        <title>Genome sequencing and analysis of the filamentous fungus Penicillium chrysogenum.</title>
        <authorList>
            <person name="van den Berg M.A."/>
            <person name="Albang R."/>
            <person name="Albermann K."/>
            <person name="Badger J.H."/>
            <person name="Daran J.-M."/>
            <person name="Driessen A.J.M."/>
            <person name="Garcia-Estrada C."/>
            <person name="Fedorova N.D."/>
            <person name="Harris D.M."/>
            <person name="Heijne W.H.M."/>
            <person name="Joardar V.S."/>
            <person name="Kiel J.A.K.W."/>
            <person name="Kovalchuk A."/>
            <person name="Martin J.F."/>
            <person name="Nierman W.C."/>
            <person name="Nijland J.G."/>
            <person name="Pronk J.T."/>
            <person name="Roubos J.A."/>
            <person name="van der Klei I.J."/>
            <person name="van Peij N.N.M.E."/>
            <person name="Veenhuis M."/>
            <person name="von Doehren H."/>
            <person name="Wagner C."/>
            <person name="Wortman J.R."/>
            <person name="Bovenberg R.A.L."/>
        </authorList>
    </citation>
    <scope>NUCLEOTIDE SEQUENCE [LARGE SCALE GENOMIC DNA]</scope>
    <source>
        <strain evidence="2">ATCC 28089 / DSM 1075 / NRRL 1951 / Wisconsin 54-1255</strain>
    </source>
</reference>
<evidence type="ECO:0000313" key="1">
    <source>
        <dbReference type="EMBL" id="CAP97391.1"/>
    </source>
</evidence>
<dbReference type="EMBL" id="AM920437">
    <property type="protein sequence ID" value="CAP97391.1"/>
    <property type="molecule type" value="Genomic_DNA"/>
</dbReference>
<name>B6HPN8_PENRW</name>
<accession>B6HPN8</accession>
<dbReference type="OrthoDB" id="4347433at2759"/>
<dbReference type="Proteomes" id="UP000000724">
    <property type="component" value="Contig Pc00c22"/>
</dbReference>
<evidence type="ECO:0000313" key="2">
    <source>
        <dbReference type="Proteomes" id="UP000000724"/>
    </source>
</evidence>
<keyword evidence="2" id="KW-1185">Reference proteome</keyword>